<feature type="region of interest" description="Disordered" evidence="1">
    <location>
        <begin position="185"/>
        <end position="205"/>
    </location>
</feature>
<evidence type="ECO:0000313" key="3">
    <source>
        <dbReference type="EMBL" id="GMM33711.1"/>
    </source>
</evidence>
<keyword evidence="4" id="KW-1185">Reference proteome</keyword>
<sequence>MILILTAKMRLSKILQIAVLSMLTQSYPLGSLEGKGDQGDFAKCEDQFCDSHMSTHTSARTRITKPTTSKSIAAYATYSASETPVITAIGQEANAQMILAKKANDGEVWRNPIQYSKLSYNEESPAATISRQHASDGSTRTVSVDELVTNSKVARSFMHGIEFVGELAGAGAALDAFMDDFDNGSSTSSSSSSSSSSAYTSSSTCSPTLNTLCPVGDGTYRDSRGDIYNSVGVLISSATVTAIATVTVLRISTATA</sequence>
<dbReference type="AlphaFoldDB" id="A0AAV5QG69"/>
<dbReference type="Proteomes" id="UP001360560">
    <property type="component" value="Unassembled WGS sequence"/>
</dbReference>
<dbReference type="EMBL" id="BTFZ01000002">
    <property type="protein sequence ID" value="GMM33711.1"/>
    <property type="molecule type" value="Genomic_DNA"/>
</dbReference>
<name>A0AAV5QG69_9ASCO</name>
<gene>
    <name evidence="3" type="ORF">DASC09_010360</name>
</gene>
<organism evidence="3 4">
    <name type="scientific">Saccharomycopsis crataegensis</name>
    <dbReference type="NCBI Taxonomy" id="43959"/>
    <lineage>
        <taxon>Eukaryota</taxon>
        <taxon>Fungi</taxon>
        <taxon>Dikarya</taxon>
        <taxon>Ascomycota</taxon>
        <taxon>Saccharomycotina</taxon>
        <taxon>Saccharomycetes</taxon>
        <taxon>Saccharomycopsidaceae</taxon>
        <taxon>Saccharomycopsis</taxon>
    </lineage>
</organism>
<feature type="signal peptide" evidence="2">
    <location>
        <begin position="1"/>
        <end position="26"/>
    </location>
</feature>
<evidence type="ECO:0000313" key="4">
    <source>
        <dbReference type="Proteomes" id="UP001360560"/>
    </source>
</evidence>
<dbReference type="RefSeq" id="XP_064850711.1">
    <property type="nucleotide sequence ID" value="XM_064994639.1"/>
</dbReference>
<accession>A0AAV5QG69</accession>
<evidence type="ECO:0000256" key="1">
    <source>
        <dbReference type="SAM" id="MobiDB-lite"/>
    </source>
</evidence>
<reference evidence="3 4" key="1">
    <citation type="journal article" date="2023" name="Elife">
        <title>Identification of key yeast species and microbe-microbe interactions impacting larval growth of Drosophila in the wild.</title>
        <authorList>
            <person name="Mure A."/>
            <person name="Sugiura Y."/>
            <person name="Maeda R."/>
            <person name="Honda K."/>
            <person name="Sakurai N."/>
            <person name="Takahashi Y."/>
            <person name="Watada M."/>
            <person name="Katoh T."/>
            <person name="Gotoh A."/>
            <person name="Gotoh Y."/>
            <person name="Taniguchi I."/>
            <person name="Nakamura K."/>
            <person name="Hayashi T."/>
            <person name="Katayama T."/>
            <person name="Uemura T."/>
            <person name="Hattori Y."/>
        </authorList>
    </citation>
    <scope>NUCLEOTIDE SEQUENCE [LARGE SCALE GENOMIC DNA]</scope>
    <source>
        <strain evidence="3 4">SC-9</strain>
    </source>
</reference>
<proteinExistence type="predicted"/>
<comment type="caution">
    <text evidence="3">The sequence shown here is derived from an EMBL/GenBank/DDBJ whole genome shotgun (WGS) entry which is preliminary data.</text>
</comment>
<evidence type="ECO:0000256" key="2">
    <source>
        <dbReference type="SAM" id="SignalP"/>
    </source>
</evidence>
<feature type="chain" id="PRO_5043786604" evidence="2">
    <location>
        <begin position="27"/>
        <end position="256"/>
    </location>
</feature>
<dbReference type="GeneID" id="90071690"/>
<protein>
    <submittedName>
        <fullName evidence="3">Uncharacterized protein</fullName>
    </submittedName>
</protein>
<keyword evidence="2" id="KW-0732">Signal</keyword>